<keyword evidence="3" id="KW-1185">Reference proteome</keyword>
<keyword evidence="1" id="KW-0472">Membrane</keyword>
<accession>A0AAE0YQ88</accession>
<comment type="caution">
    <text evidence="2">The sequence shown here is derived from an EMBL/GenBank/DDBJ whole genome shotgun (WGS) entry which is preliminary data.</text>
</comment>
<protein>
    <submittedName>
        <fullName evidence="2">Uncharacterized protein</fullName>
    </submittedName>
</protein>
<dbReference type="AlphaFoldDB" id="A0AAE0YQ88"/>
<gene>
    <name evidence="2" type="ORF">RRG08_050942</name>
</gene>
<evidence type="ECO:0000313" key="3">
    <source>
        <dbReference type="Proteomes" id="UP001283361"/>
    </source>
</evidence>
<proteinExistence type="predicted"/>
<keyword evidence="1" id="KW-1133">Transmembrane helix</keyword>
<dbReference type="Proteomes" id="UP001283361">
    <property type="component" value="Unassembled WGS sequence"/>
</dbReference>
<organism evidence="2 3">
    <name type="scientific">Elysia crispata</name>
    <name type="common">lettuce slug</name>
    <dbReference type="NCBI Taxonomy" id="231223"/>
    <lineage>
        <taxon>Eukaryota</taxon>
        <taxon>Metazoa</taxon>
        <taxon>Spiralia</taxon>
        <taxon>Lophotrochozoa</taxon>
        <taxon>Mollusca</taxon>
        <taxon>Gastropoda</taxon>
        <taxon>Heterobranchia</taxon>
        <taxon>Euthyneura</taxon>
        <taxon>Panpulmonata</taxon>
        <taxon>Sacoglossa</taxon>
        <taxon>Placobranchoidea</taxon>
        <taxon>Plakobranchidae</taxon>
        <taxon>Elysia</taxon>
    </lineage>
</organism>
<keyword evidence="1" id="KW-0812">Transmembrane</keyword>
<sequence>MNPKLWIIITLILLVLATALHITGLVAPWWIYLKTSDFRVGVGLFFRVGCEASSGDNCTNPNFPQNLPFGYNKDCLEHDSIRYLDYLKHDSIRYLDCLKHDSTLQLDCQVPNSSLPLIGTELRPYNCFDCVHEENSGASSESFIVLKSDIELSNDCEDCVHPVTLFPPKCNGKMKTDSLQPPELRGPCVVQAGSDARQSQTTPLFKPLTADGSFLN</sequence>
<reference evidence="2" key="1">
    <citation type="journal article" date="2023" name="G3 (Bethesda)">
        <title>A reference genome for the long-term kleptoplast-retaining sea slug Elysia crispata morphotype clarki.</title>
        <authorList>
            <person name="Eastman K.E."/>
            <person name="Pendleton A.L."/>
            <person name="Shaikh M.A."/>
            <person name="Suttiyut T."/>
            <person name="Ogas R."/>
            <person name="Tomko P."/>
            <person name="Gavelis G."/>
            <person name="Widhalm J.R."/>
            <person name="Wisecaver J.H."/>
        </authorList>
    </citation>
    <scope>NUCLEOTIDE SEQUENCE</scope>
    <source>
        <strain evidence="2">ECLA1</strain>
    </source>
</reference>
<evidence type="ECO:0000256" key="1">
    <source>
        <dbReference type="SAM" id="Phobius"/>
    </source>
</evidence>
<feature type="transmembrane region" description="Helical" evidence="1">
    <location>
        <begin position="6"/>
        <end position="31"/>
    </location>
</feature>
<evidence type="ECO:0000313" key="2">
    <source>
        <dbReference type="EMBL" id="KAK3754280.1"/>
    </source>
</evidence>
<dbReference type="EMBL" id="JAWDGP010005682">
    <property type="protein sequence ID" value="KAK3754280.1"/>
    <property type="molecule type" value="Genomic_DNA"/>
</dbReference>
<name>A0AAE0YQ88_9GAST</name>